<keyword evidence="4" id="KW-0646">Protease inhibitor</keyword>
<dbReference type="GO" id="GO:0004867">
    <property type="term" value="F:serine-type endopeptidase inhibitor activity"/>
    <property type="evidence" value="ECO:0007669"/>
    <property type="project" value="UniProtKB-KW"/>
</dbReference>
<sequence length="534" mass="60004">MDSTQTHRLCGLAVKTLAQRSGGTGSIHGRVKPRTLKLVLVADPSGVWHYGFSAKSGRLGVHAADFIFGGEAKRVCKAYKMICPSGKVCALQSITWPRTMKFPVCVHERKIVVKSRLCRKPPQPGKCGAQFVRWYFNVHMGACSWFTYSGCGGNRNNFRTAAECEARCVGGDSAISTRPDRRRQRKTDVIVQEGGKDDDSTSEDGGEPITAPARAAQDLDLDVTNSRNGKNNREAKTKADLAEEKRRRKELRRKARKERRRRKKELEKRRRASRRNHVISWRRSVQVTTPRPPVGIRRPSRKLTLLELGPNYGLVTASPSQPASWSSSASSSGRVVISTSDDQAGARGSSGRARDSRGYLEARGRGVTRYDPDRGKDRPIWLMDELLKQDEARRAERRRRRRRNRHNRRRGGDGRRTVYREGASKEPPKITITVRSYPTSSRLPPSRSSVSRGNSHSRSSSSSSRTPRYSYNQSQRPRDSPYSSASHVRPDNLADAPTSSEDTPTGGGPAKKKQYYDKIELFNILEDRKDTMKE</sequence>
<feature type="region of interest" description="Disordered" evidence="2">
    <location>
        <begin position="314"/>
        <end position="377"/>
    </location>
</feature>
<dbReference type="GO" id="GO:0005615">
    <property type="term" value="C:extracellular space"/>
    <property type="evidence" value="ECO:0007669"/>
    <property type="project" value="TreeGrafter"/>
</dbReference>
<feature type="compositionally biased region" description="Low complexity" evidence="2">
    <location>
        <begin position="435"/>
        <end position="470"/>
    </location>
</feature>
<dbReference type="PANTHER" id="PTHR10083">
    <property type="entry name" value="KUNITZ-TYPE PROTEASE INHIBITOR-RELATED"/>
    <property type="match status" value="1"/>
</dbReference>
<name>A0AAV4ENV9_9GAST</name>
<dbReference type="Gene3D" id="4.10.410.10">
    <property type="entry name" value="Pancreatic trypsin inhibitor Kunitz domain"/>
    <property type="match status" value="1"/>
</dbReference>
<dbReference type="PROSITE" id="PS50279">
    <property type="entry name" value="BPTI_KUNITZ_2"/>
    <property type="match status" value="1"/>
</dbReference>
<gene>
    <name evidence="4" type="ORF">ElyMa_001880400</name>
</gene>
<feature type="region of interest" description="Disordered" evidence="2">
    <location>
        <begin position="175"/>
        <end position="298"/>
    </location>
</feature>
<evidence type="ECO:0000256" key="2">
    <source>
        <dbReference type="SAM" id="MobiDB-lite"/>
    </source>
</evidence>
<dbReference type="InterPro" id="IPR020901">
    <property type="entry name" value="Prtase_inh_Kunz-CS"/>
</dbReference>
<accession>A0AAV4ENV9</accession>
<dbReference type="InterPro" id="IPR002223">
    <property type="entry name" value="Kunitz_BPTI"/>
</dbReference>
<keyword evidence="1" id="KW-1015">Disulfide bond</keyword>
<dbReference type="SMART" id="SM00131">
    <property type="entry name" value="KU"/>
    <property type="match status" value="1"/>
</dbReference>
<dbReference type="Proteomes" id="UP000762676">
    <property type="component" value="Unassembled WGS sequence"/>
</dbReference>
<keyword evidence="4" id="KW-0722">Serine protease inhibitor</keyword>
<feature type="compositionally biased region" description="Basic residues" evidence="2">
    <location>
        <begin position="395"/>
        <end position="409"/>
    </location>
</feature>
<feature type="compositionally biased region" description="Basic and acidic residues" evidence="2">
    <location>
        <begin position="231"/>
        <end position="245"/>
    </location>
</feature>
<dbReference type="Pfam" id="PF00014">
    <property type="entry name" value="Kunitz_BPTI"/>
    <property type="match status" value="1"/>
</dbReference>
<dbReference type="PRINTS" id="PR00759">
    <property type="entry name" value="BASICPTASE"/>
</dbReference>
<proteinExistence type="predicted"/>
<dbReference type="SUPFAM" id="SSF57362">
    <property type="entry name" value="BPTI-like"/>
    <property type="match status" value="1"/>
</dbReference>
<feature type="compositionally biased region" description="Basic residues" evidence="2">
    <location>
        <begin position="246"/>
        <end position="277"/>
    </location>
</feature>
<feature type="compositionally biased region" description="Low complexity" evidence="2">
    <location>
        <begin position="317"/>
        <end position="332"/>
    </location>
</feature>
<dbReference type="CDD" id="cd00109">
    <property type="entry name" value="Kunitz-type"/>
    <property type="match status" value="1"/>
</dbReference>
<dbReference type="PROSITE" id="PS00280">
    <property type="entry name" value="BPTI_KUNITZ_1"/>
    <property type="match status" value="1"/>
</dbReference>
<protein>
    <submittedName>
        <fullName evidence="4">Kunitz-type serine protease inhibitor</fullName>
    </submittedName>
</protein>
<feature type="region of interest" description="Disordered" evidence="2">
    <location>
        <begin position="392"/>
        <end position="518"/>
    </location>
</feature>
<comment type="caution">
    <text evidence="4">The sequence shown here is derived from an EMBL/GenBank/DDBJ whole genome shotgun (WGS) entry which is preliminary data.</text>
</comment>
<dbReference type="InterPro" id="IPR036880">
    <property type="entry name" value="Kunitz_BPTI_sf"/>
</dbReference>
<dbReference type="PANTHER" id="PTHR10083:SF374">
    <property type="entry name" value="BPTI_KUNITZ INHIBITOR DOMAIN-CONTAINING PROTEIN"/>
    <property type="match status" value="1"/>
</dbReference>
<feature type="compositionally biased region" description="Basic and acidic residues" evidence="2">
    <location>
        <begin position="352"/>
        <end position="377"/>
    </location>
</feature>
<reference evidence="4 5" key="1">
    <citation type="journal article" date="2021" name="Elife">
        <title>Chloroplast acquisition without the gene transfer in kleptoplastic sea slugs, Plakobranchus ocellatus.</title>
        <authorList>
            <person name="Maeda T."/>
            <person name="Takahashi S."/>
            <person name="Yoshida T."/>
            <person name="Shimamura S."/>
            <person name="Takaki Y."/>
            <person name="Nagai Y."/>
            <person name="Toyoda A."/>
            <person name="Suzuki Y."/>
            <person name="Arimoto A."/>
            <person name="Ishii H."/>
            <person name="Satoh N."/>
            <person name="Nishiyama T."/>
            <person name="Hasebe M."/>
            <person name="Maruyama T."/>
            <person name="Minagawa J."/>
            <person name="Obokata J."/>
            <person name="Shigenobu S."/>
        </authorList>
    </citation>
    <scope>NUCLEOTIDE SEQUENCE [LARGE SCALE GENOMIC DNA]</scope>
</reference>
<organism evidence="4 5">
    <name type="scientific">Elysia marginata</name>
    <dbReference type="NCBI Taxonomy" id="1093978"/>
    <lineage>
        <taxon>Eukaryota</taxon>
        <taxon>Metazoa</taxon>
        <taxon>Spiralia</taxon>
        <taxon>Lophotrochozoa</taxon>
        <taxon>Mollusca</taxon>
        <taxon>Gastropoda</taxon>
        <taxon>Heterobranchia</taxon>
        <taxon>Euthyneura</taxon>
        <taxon>Panpulmonata</taxon>
        <taxon>Sacoglossa</taxon>
        <taxon>Placobranchoidea</taxon>
        <taxon>Plakobranchidae</taxon>
        <taxon>Elysia</taxon>
    </lineage>
</organism>
<evidence type="ECO:0000313" key="4">
    <source>
        <dbReference type="EMBL" id="GFR62798.1"/>
    </source>
</evidence>
<dbReference type="AlphaFoldDB" id="A0AAV4ENV9"/>
<dbReference type="EMBL" id="BMAT01003811">
    <property type="protein sequence ID" value="GFR62798.1"/>
    <property type="molecule type" value="Genomic_DNA"/>
</dbReference>
<evidence type="ECO:0000259" key="3">
    <source>
        <dbReference type="PROSITE" id="PS50279"/>
    </source>
</evidence>
<evidence type="ECO:0000313" key="5">
    <source>
        <dbReference type="Proteomes" id="UP000762676"/>
    </source>
</evidence>
<feature type="compositionally biased region" description="Polar residues" evidence="2">
    <location>
        <begin position="471"/>
        <end position="486"/>
    </location>
</feature>
<dbReference type="InterPro" id="IPR050098">
    <property type="entry name" value="TFPI/VKTCI-like"/>
</dbReference>
<evidence type="ECO:0000256" key="1">
    <source>
        <dbReference type="ARBA" id="ARBA00023157"/>
    </source>
</evidence>
<feature type="compositionally biased region" description="Basic and acidic residues" evidence="2">
    <location>
        <begin position="410"/>
        <end position="428"/>
    </location>
</feature>
<feature type="domain" description="BPTI/Kunitz inhibitor" evidence="3">
    <location>
        <begin position="118"/>
        <end position="168"/>
    </location>
</feature>
<keyword evidence="5" id="KW-1185">Reference proteome</keyword>